<dbReference type="EMBL" id="QNGD03000014">
    <property type="protein sequence ID" value="RWQ71099.1"/>
    <property type="molecule type" value="Genomic_DNA"/>
</dbReference>
<organism evidence="11 12">
    <name type="scientific">Bacillus cereus</name>
    <dbReference type="NCBI Taxonomy" id="1396"/>
    <lineage>
        <taxon>Bacteria</taxon>
        <taxon>Bacillati</taxon>
        <taxon>Bacillota</taxon>
        <taxon>Bacilli</taxon>
        <taxon>Bacillales</taxon>
        <taxon>Bacillaceae</taxon>
        <taxon>Bacillus</taxon>
        <taxon>Bacillus cereus group</taxon>
    </lineage>
</organism>
<evidence type="ECO:0000313" key="11">
    <source>
        <dbReference type="EMBL" id="RWQ71099.1"/>
    </source>
</evidence>
<keyword evidence="7 9" id="KW-1133">Transmembrane helix</keyword>
<dbReference type="InterPro" id="IPR020846">
    <property type="entry name" value="MFS_dom"/>
</dbReference>
<dbReference type="InterPro" id="IPR036259">
    <property type="entry name" value="MFS_trans_sf"/>
</dbReference>
<keyword evidence="5 9" id="KW-0812">Transmembrane</keyword>
<comment type="subcellular location">
    <subcellularLocation>
        <location evidence="1">Cell membrane</location>
        <topology evidence="1">Multi-pass membrane protein</topology>
    </subcellularLocation>
</comment>
<comment type="similarity">
    <text evidence="2">Belongs to the alanine or glycine:cation symporter (AGCS) (TC 2.A.25) family.</text>
</comment>
<keyword evidence="8 9" id="KW-0472">Membrane</keyword>
<feature type="transmembrane region" description="Helical" evidence="9">
    <location>
        <begin position="385"/>
        <end position="406"/>
    </location>
</feature>
<feature type="transmembrane region" description="Helical" evidence="9">
    <location>
        <begin position="306"/>
        <end position="330"/>
    </location>
</feature>
<sequence>MSFNDIHPNFKFRISIQFITTIATNAVIPFLAIFFSEKVNPIFAGILVSVMVVASLIGGLIGGVLADEIGRKKLMIAAEILVAITYLIVFMTIQFELMWVTFVLLVLNSFFSGSFLPAAQSMTIDIMTNENKKTIFTISYWVSNLGFAIGTTIGILFFRKYVDILFISLFIVSVLSIFATIFLITDTYTPPSRTESQKQSSSAILKSFLSKYSSIVKDQMFRLYFLSIVFLVSLENQLANYIGVRLETEGEKHIDIFNQTFSFSGLELIGVLRTENTLIVVFLGAIIAIIIKNMKDKSQLIVGTTLYTVGYTILGFSSIPLLLMLAMMIATLGEILFVPIRQSILADIIPEKARGSYIASNQLAFKIAQMSGGLFLTIGMYTNKFIISGLYAVLGLIAILLILTVINKKNSFQEKKVS</sequence>
<evidence type="ECO:0000256" key="9">
    <source>
        <dbReference type="SAM" id="Phobius"/>
    </source>
</evidence>
<dbReference type="SUPFAM" id="SSF103473">
    <property type="entry name" value="MFS general substrate transporter"/>
    <property type="match status" value="1"/>
</dbReference>
<dbReference type="PROSITE" id="PS50850">
    <property type="entry name" value="MFS"/>
    <property type="match status" value="1"/>
</dbReference>
<dbReference type="GO" id="GO:0005886">
    <property type="term" value="C:plasma membrane"/>
    <property type="evidence" value="ECO:0007669"/>
    <property type="project" value="UniProtKB-SubCell"/>
</dbReference>
<evidence type="ECO:0000256" key="5">
    <source>
        <dbReference type="ARBA" id="ARBA00022692"/>
    </source>
</evidence>
<evidence type="ECO:0000259" key="10">
    <source>
        <dbReference type="PROSITE" id="PS50850"/>
    </source>
</evidence>
<dbReference type="Gene3D" id="1.20.1250.20">
    <property type="entry name" value="MFS general substrate transporter like domains"/>
    <property type="match status" value="1"/>
</dbReference>
<dbReference type="InterPro" id="IPR001463">
    <property type="entry name" value="Na/Ala_symport"/>
</dbReference>
<feature type="transmembrane region" description="Helical" evidence="9">
    <location>
        <begin position="42"/>
        <end position="62"/>
    </location>
</feature>
<keyword evidence="3" id="KW-0813">Transport</keyword>
<dbReference type="Pfam" id="PF07690">
    <property type="entry name" value="MFS_1"/>
    <property type="match status" value="2"/>
</dbReference>
<accession>A0A9X8IVT1</accession>
<evidence type="ECO:0000256" key="3">
    <source>
        <dbReference type="ARBA" id="ARBA00022448"/>
    </source>
</evidence>
<evidence type="ECO:0000256" key="6">
    <source>
        <dbReference type="ARBA" id="ARBA00022847"/>
    </source>
</evidence>
<feature type="transmembrane region" description="Helical" evidence="9">
    <location>
        <begin position="221"/>
        <end position="239"/>
    </location>
</feature>
<keyword evidence="4" id="KW-1003">Cell membrane</keyword>
<name>A0A9X8IVT1_BACCE</name>
<dbReference type="InterPro" id="IPR050171">
    <property type="entry name" value="MFS_Transporters"/>
</dbReference>
<dbReference type="GO" id="GO:0005283">
    <property type="term" value="F:amino acid:sodium symporter activity"/>
    <property type="evidence" value="ECO:0007669"/>
    <property type="project" value="InterPro"/>
</dbReference>
<reference evidence="11 12" key="1">
    <citation type="submission" date="2019-01" db="EMBL/GenBank/DDBJ databases">
        <title>Draft genome sequence of heavy metal resistant Bacillus cereus NWUAB01.</title>
        <authorList>
            <person name="Babalola O."/>
            <person name="Aremu B.R."/>
            <person name="Ayangbenro A.S."/>
        </authorList>
    </citation>
    <scope>NUCLEOTIDE SEQUENCE [LARGE SCALE GENOMIC DNA]</scope>
    <source>
        <strain evidence="11 12">NWUAB01</strain>
    </source>
</reference>
<comment type="caution">
    <text evidence="11">The sequence shown here is derived from an EMBL/GenBank/DDBJ whole genome shotgun (WGS) entry which is preliminary data.</text>
</comment>
<feature type="transmembrane region" description="Helical" evidence="9">
    <location>
        <begin position="99"/>
        <end position="118"/>
    </location>
</feature>
<dbReference type="PROSITE" id="PS00216">
    <property type="entry name" value="SUGAR_TRANSPORT_1"/>
    <property type="match status" value="1"/>
</dbReference>
<evidence type="ECO:0000256" key="1">
    <source>
        <dbReference type="ARBA" id="ARBA00004651"/>
    </source>
</evidence>
<dbReference type="PRINTS" id="PR00175">
    <property type="entry name" value="NAALASMPORT"/>
</dbReference>
<dbReference type="InterPro" id="IPR011701">
    <property type="entry name" value="MFS"/>
</dbReference>
<evidence type="ECO:0000256" key="7">
    <source>
        <dbReference type="ARBA" id="ARBA00022989"/>
    </source>
</evidence>
<gene>
    <name evidence="11" type="ORF">DR116_0024905</name>
</gene>
<dbReference type="PANTHER" id="PTHR23517">
    <property type="entry name" value="RESISTANCE PROTEIN MDTM, PUTATIVE-RELATED-RELATED"/>
    <property type="match status" value="1"/>
</dbReference>
<evidence type="ECO:0000313" key="12">
    <source>
        <dbReference type="Proteomes" id="UP000253597"/>
    </source>
</evidence>
<dbReference type="InterPro" id="IPR005829">
    <property type="entry name" value="Sugar_transporter_CS"/>
</dbReference>
<proteinExistence type="inferred from homology"/>
<feature type="transmembrane region" description="Helical" evidence="9">
    <location>
        <begin position="74"/>
        <end position="93"/>
    </location>
</feature>
<feature type="transmembrane region" description="Helical" evidence="9">
    <location>
        <begin position="277"/>
        <end position="294"/>
    </location>
</feature>
<evidence type="ECO:0000256" key="4">
    <source>
        <dbReference type="ARBA" id="ARBA00022475"/>
    </source>
</evidence>
<feature type="domain" description="Major facilitator superfamily (MFS) profile" evidence="10">
    <location>
        <begin position="1"/>
        <end position="407"/>
    </location>
</feature>
<feature type="transmembrane region" description="Helical" evidence="9">
    <location>
        <begin position="164"/>
        <end position="184"/>
    </location>
</feature>
<protein>
    <submittedName>
        <fullName evidence="11">MFS transporter</fullName>
    </submittedName>
</protein>
<dbReference type="RefSeq" id="WP_113303017.1">
    <property type="nucleotide sequence ID" value="NZ_QNGD03000014.1"/>
</dbReference>
<dbReference type="AlphaFoldDB" id="A0A9X8IVT1"/>
<feature type="transmembrane region" description="Helical" evidence="9">
    <location>
        <begin position="138"/>
        <end position="158"/>
    </location>
</feature>
<evidence type="ECO:0000256" key="8">
    <source>
        <dbReference type="ARBA" id="ARBA00023136"/>
    </source>
</evidence>
<feature type="transmembrane region" description="Helical" evidence="9">
    <location>
        <begin position="12"/>
        <end position="36"/>
    </location>
</feature>
<keyword evidence="6" id="KW-0769">Symport</keyword>
<dbReference type="Proteomes" id="UP000253597">
    <property type="component" value="Unassembled WGS sequence"/>
</dbReference>
<dbReference type="PANTHER" id="PTHR23517:SF3">
    <property type="entry name" value="INTEGRAL MEMBRANE TRANSPORT PROTEIN"/>
    <property type="match status" value="1"/>
</dbReference>
<evidence type="ECO:0000256" key="2">
    <source>
        <dbReference type="ARBA" id="ARBA00009261"/>
    </source>
</evidence>